<dbReference type="PANTHER" id="PTHR13767">
    <property type="entry name" value="TRNA-PSEUDOURIDINE SYNTHASE"/>
    <property type="match status" value="1"/>
</dbReference>
<dbReference type="GO" id="GO:0160148">
    <property type="term" value="F:tRNA pseudouridine(55) synthase activity"/>
    <property type="evidence" value="ECO:0007669"/>
    <property type="project" value="UniProtKB-EC"/>
</dbReference>
<dbReference type="PANTHER" id="PTHR13767:SF2">
    <property type="entry name" value="PSEUDOURIDYLATE SYNTHASE TRUB1"/>
    <property type="match status" value="1"/>
</dbReference>
<feature type="active site" description="Nucleophile" evidence="5">
    <location>
        <position position="39"/>
    </location>
</feature>
<comment type="catalytic activity">
    <reaction evidence="1 5">
        <text>uridine(55) in tRNA = pseudouridine(55) in tRNA</text>
        <dbReference type="Rhea" id="RHEA:42532"/>
        <dbReference type="Rhea" id="RHEA-COMP:10101"/>
        <dbReference type="Rhea" id="RHEA-COMP:10102"/>
        <dbReference type="ChEBI" id="CHEBI:65314"/>
        <dbReference type="ChEBI" id="CHEBI:65315"/>
        <dbReference type="EC" id="5.4.99.25"/>
    </reaction>
</comment>
<dbReference type="InterPro" id="IPR014780">
    <property type="entry name" value="tRNA_psdUridine_synth_TruB"/>
</dbReference>
<reference evidence="8" key="2">
    <citation type="submission" date="2021-04" db="EMBL/GenBank/DDBJ databases">
        <authorList>
            <person name="Gilroy R."/>
        </authorList>
    </citation>
    <scope>NUCLEOTIDE SEQUENCE</scope>
    <source>
        <strain evidence="8">USAMLcec2-132</strain>
    </source>
</reference>
<dbReference type="InterPro" id="IPR020103">
    <property type="entry name" value="PsdUridine_synth_cat_dom_sf"/>
</dbReference>
<dbReference type="FunFam" id="3.30.2350.10:FF:000011">
    <property type="entry name" value="tRNA pseudouridine synthase B"/>
    <property type="match status" value="1"/>
</dbReference>
<evidence type="ECO:0000313" key="8">
    <source>
        <dbReference type="EMBL" id="HJC24230.1"/>
    </source>
</evidence>
<dbReference type="GO" id="GO:0031119">
    <property type="term" value="P:tRNA pseudouridine synthesis"/>
    <property type="evidence" value="ECO:0007669"/>
    <property type="project" value="UniProtKB-UniRule"/>
</dbReference>
<dbReference type="HAMAP" id="MF_01080">
    <property type="entry name" value="TruB_bact"/>
    <property type="match status" value="1"/>
</dbReference>
<comment type="caution">
    <text evidence="8">The sequence shown here is derived from an EMBL/GenBank/DDBJ whole genome shotgun (WGS) entry which is preliminary data.</text>
</comment>
<dbReference type="NCBIfam" id="TIGR00431">
    <property type="entry name" value="TruB"/>
    <property type="match status" value="1"/>
</dbReference>
<accession>A0A9D2NGF0</accession>
<dbReference type="GO" id="GO:0003723">
    <property type="term" value="F:RNA binding"/>
    <property type="evidence" value="ECO:0007669"/>
    <property type="project" value="InterPro"/>
</dbReference>
<organism evidence="8 9">
    <name type="scientific">Candidatus Eisenbergiella merdavium</name>
    <dbReference type="NCBI Taxonomy" id="2838551"/>
    <lineage>
        <taxon>Bacteria</taxon>
        <taxon>Bacillati</taxon>
        <taxon>Bacillota</taxon>
        <taxon>Clostridia</taxon>
        <taxon>Lachnospirales</taxon>
        <taxon>Lachnospiraceae</taxon>
        <taxon>Eisenbergiella</taxon>
    </lineage>
</organism>
<comment type="function">
    <text evidence="5">Responsible for synthesis of pseudouridine from uracil-55 in the psi GC loop of transfer RNAs.</text>
</comment>
<reference evidence="8" key="1">
    <citation type="journal article" date="2021" name="PeerJ">
        <title>Extensive microbial diversity within the chicken gut microbiome revealed by metagenomics and culture.</title>
        <authorList>
            <person name="Gilroy R."/>
            <person name="Ravi A."/>
            <person name="Getino M."/>
            <person name="Pursley I."/>
            <person name="Horton D.L."/>
            <person name="Alikhan N.F."/>
            <person name="Baker D."/>
            <person name="Gharbi K."/>
            <person name="Hall N."/>
            <person name="Watson M."/>
            <person name="Adriaenssens E.M."/>
            <person name="Foster-Nyarko E."/>
            <person name="Jarju S."/>
            <person name="Secka A."/>
            <person name="Antonio M."/>
            <person name="Oren A."/>
            <person name="Chaudhuri R.R."/>
            <person name="La Ragione R."/>
            <person name="Hildebrand F."/>
            <person name="Pallen M.J."/>
        </authorList>
    </citation>
    <scope>NUCLEOTIDE SEQUENCE</scope>
    <source>
        <strain evidence="8">USAMLcec2-132</strain>
    </source>
</reference>
<dbReference type="InterPro" id="IPR032819">
    <property type="entry name" value="TruB_C"/>
</dbReference>
<protein>
    <recommendedName>
        <fullName evidence="5">tRNA pseudouridine synthase B</fullName>
        <ecNumber evidence="5">5.4.99.25</ecNumber>
    </recommendedName>
    <alternativeName>
        <fullName evidence="5">tRNA pseudouridine(55) synthase</fullName>
        <shortName evidence="5">Psi55 synthase</shortName>
    </alternativeName>
    <alternativeName>
        <fullName evidence="5">tRNA pseudouridylate synthase</fullName>
    </alternativeName>
    <alternativeName>
        <fullName evidence="5">tRNA-uridine isomerase</fullName>
    </alternativeName>
</protein>
<comment type="similarity">
    <text evidence="2 5">Belongs to the pseudouridine synthase TruB family. Type 1 subfamily.</text>
</comment>
<evidence type="ECO:0000256" key="5">
    <source>
        <dbReference type="HAMAP-Rule" id="MF_01080"/>
    </source>
</evidence>
<feature type="domain" description="Pseudouridine synthase II N-terminal" evidence="6">
    <location>
        <begin position="25"/>
        <end position="171"/>
    </location>
</feature>
<evidence type="ECO:0000256" key="2">
    <source>
        <dbReference type="ARBA" id="ARBA00005642"/>
    </source>
</evidence>
<name>A0A9D2NGF0_9FIRM</name>
<dbReference type="AlphaFoldDB" id="A0A9D2NGF0"/>
<dbReference type="GO" id="GO:1990481">
    <property type="term" value="P:mRNA pseudouridine synthesis"/>
    <property type="evidence" value="ECO:0007669"/>
    <property type="project" value="TreeGrafter"/>
</dbReference>
<evidence type="ECO:0000259" key="7">
    <source>
        <dbReference type="Pfam" id="PF16198"/>
    </source>
</evidence>
<dbReference type="Gene3D" id="3.30.2350.10">
    <property type="entry name" value="Pseudouridine synthase"/>
    <property type="match status" value="1"/>
</dbReference>
<evidence type="ECO:0000313" key="9">
    <source>
        <dbReference type="Proteomes" id="UP000823891"/>
    </source>
</evidence>
<evidence type="ECO:0000256" key="3">
    <source>
        <dbReference type="ARBA" id="ARBA00022694"/>
    </source>
</evidence>
<evidence type="ECO:0000259" key="6">
    <source>
        <dbReference type="Pfam" id="PF01509"/>
    </source>
</evidence>
<dbReference type="Pfam" id="PF16198">
    <property type="entry name" value="TruB_C_2"/>
    <property type="match status" value="1"/>
</dbReference>
<dbReference type="EMBL" id="DWWS01000040">
    <property type="protein sequence ID" value="HJC24230.1"/>
    <property type="molecule type" value="Genomic_DNA"/>
</dbReference>
<dbReference type="CDD" id="cd02573">
    <property type="entry name" value="PseudoU_synth_EcTruB"/>
    <property type="match status" value="1"/>
</dbReference>
<sequence length="323" mass="35545">MRNGVLNVYKEAGFTSHDVVAKLRGICGQKKIGHTGTLDPDAVGVLPVCLGNATKLCDLLAGETKEYEAVLLLGKTTDTQDLSGTVLAEQEVTVNEREAEEAVLSFLGAYEQIPPMYSALKVNGKKLYELARAGKEVERRPRPVQIFSLRILKTELPEITFRVECSKGTYIRTLCHDIGERLGCGGAMKSLKRTRVGVFGAEEARTLAELEQLAKENRLEEALIPVETLFSRCPRLMVKPEFERLVKNGNELHPDQVVMDQVDMVQAVPERTEGCAAEKISGMAGPGPENFRVCGPDGTFYGLYAFSGTKENGTYRPVKMFLT</sequence>
<dbReference type="Proteomes" id="UP000823891">
    <property type="component" value="Unassembled WGS sequence"/>
</dbReference>
<dbReference type="EC" id="5.4.99.25" evidence="5"/>
<gene>
    <name evidence="5 8" type="primary">truB</name>
    <name evidence="8" type="ORF">H9761_11070</name>
</gene>
<feature type="domain" description="tRNA pseudouridylate synthase B C-terminal" evidence="7">
    <location>
        <begin position="172"/>
        <end position="230"/>
    </location>
</feature>
<proteinExistence type="inferred from homology"/>
<keyword evidence="4 5" id="KW-0413">Isomerase</keyword>
<dbReference type="SUPFAM" id="SSF55120">
    <property type="entry name" value="Pseudouridine synthase"/>
    <property type="match status" value="1"/>
</dbReference>
<dbReference type="InterPro" id="IPR002501">
    <property type="entry name" value="PsdUridine_synth_N"/>
</dbReference>
<evidence type="ECO:0000256" key="1">
    <source>
        <dbReference type="ARBA" id="ARBA00000385"/>
    </source>
</evidence>
<keyword evidence="3 5" id="KW-0819">tRNA processing</keyword>
<evidence type="ECO:0000256" key="4">
    <source>
        <dbReference type="ARBA" id="ARBA00023235"/>
    </source>
</evidence>
<dbReference type="Pfam" id="PF01509">
    <property type="entry name" value="TruB_N"/>
    <property type="match status" value="1"/>
</dbReference>